<comment type="caution">
    <text evidence="1">The sequence shown here is derived from an EMBL/GenBank/DDBJ whole genome shotgun (WGS) entry which is preliminary data.</text>
</comment>
<gene>
    <name evidence="1" type="ORF">PU560_01205</name>
</gene>
<evidence type="ECO:0008006" key="3">
    <source>
        <dbReference type="Google" id="ProtNLM"/>
    </source>
</evidence>
<protein>
    <recommendedName>
        <fullName evidence="3">DUF2786 domain-containing protein</fullName>
    </recommendedName>
</protein>
<proteinExistence type="predicted"/>
<accession>A0ABT5TSP3</accession>
<organism evidence="1 2">
    <name type="scientific">Georgenia halotolerans</name>
    <dbReference type="NCBI Taxonomy" id="3028317"/>
    <lineage>
        <taxon>Bacteria</taxon>
        <taxon>Bacillati</taxon>
        <taxon>Actinomycetota</taxon>
        <taxon>Actinomycetes</taxon>
        <taxon>Micrococcales</taxon>
        <taxon>Bogoriellaceae</taxon>
        <taxon>Georgenia</taxon>
    </lineage>
</organism>
<dbReference type="Proteomes" id="UP001165561">
    <property type="component" value="Unassembled WGS sequence"/>
</dbReference>
<keyword evidence="2" id="KW-1185">Reference proteome</keyword>
<sequence length="70" mass="7505">MEVAFNGHPRQSEIRSALDAAFAATDTTASDDNYSRAGSALVALRKKYGIDEMEISSASRTGLPIRECPS</sequence>
<evidence type="ECO:0000313" key="2">
    <source>
        <dbReference type="Proteomes" id="UP001165561"/>
    </source>
</evidence>
<evidence type="ECO:0000313" key="1">
    <source>
        <dbReference type="EMBL" id="MDD9205080.1"/>
    </source>
</evidence>
<reference evidence="1" key="1">
    <citation type="submission" date="2023-02" db="EMBL/GenBank/DDBJ databases">
        <title>Georgenia sp.10Sc9-8, isolated from a soil sample collected from the Taklamakan desert.</title>
        <authorList>
            <person name="Liu S."/>
        </authorList>
    </citation>
    <scope>NUCLEOTIDE SEQUENCE</scope>
    <source>
        <strain evidence="1">10Sc9-8</strain>
    </source>
</reference>
<name>A0ABT5TSP3_9MICO</name>
<dbReference type="EMBL" id="JARACI010000248">
    <property type="protein sequence ID" value="MDD9205080.1"/>
    <property type="molecule type" value="Genomic_DNA"/>
</dbReference>